<dbReference type="GO" id="GO:0016798">
    <property type="term" value="F:hydrolase activity, acting on glycosyl bonds"/>
    <property type="evidence" value="ECO:0007669"/>
    <property type="project" value="UniProtKB-KW"/>
</dbReference>
<dbReference type="Gene3D" id="2.10.70.40">
    <property type="entry name" value="peptidoglycan hydrolase"/>
    <property type="match status" value="1"/>
</dbReference>
<protein>
    <recommendedName>
        <fullName evidence="5">Peptidoglycan hydrolase FlgJ</fullName>
    </recommendedName>
    <alternativeName>
        <fullName evidence="10">Muramidase FlgJ</fullName>
    </alternativeName>
</protein>
<dbReference type="GO" id="GO:0071973">
    <property type="term" value="P:bacterial-type flagellum-dependent cell motility"/>
    <property type="evidence" value="ECO:0007669"/>
    <property type="project" value="TreeGrafter"/>
</dbReference>
<keyword evidence="8" id="KW-0326">Glycosidase</keyword>
<dbReference type="GO" id="GO:0071555">
    <property type="term" value="P:cell wall organization"/>
    <property type="evidence" value="ECO:0007669"/>
    <property type="project" value="UniProtKB-KW"/>
</dbReference>
<keyword evidence="6" id="KW-0574">Periplasm</keyword>
<dbReference type="GO" id="GO:0004040">
    <property type="term" value="F:amidase activity"/>
    <property type="evidence" value="ECO:0007669"/>
    <property type="project" value="InterPro"/>
</dbReference>
<comment type="function">
    <text evidence="1">Flagellum-specific muramidase which hydrolyzes the peptidoglycan layer to assemble the rod structure in the periplasmic space.</text>
</comment>
<dbReference type="PANTHER" id="PTHR33308:SF9">
    <property type="entry name" value="PEPTIDOGLYCAN HYDROLASE FLGJ"/>
    <property type="match status" value="1"/>
</dbReference>
<dbReference type="Pfam" id="PF10135">
    <property type="entry name" value="Rod-binding"/>
    <property type="match status" value="1"/>
</dbReference>
<keyword evidence="13" id="KW-1185">Reference proteome</keyword>
<dbReference type="OrthoDB" id="289937at2"/>
<dbReference type="Pfam" id="PF01832">
    <property type="entry name" value="Glucosaminidase"/>
    <property type="match status" value="1"/>
</dbReference>
<dbReference type="PANTHER" id="PTHR33308">
    <property type="entry name" value="PEPTIDOGLYCAN HYDROLASE FLGJ"/>
    <property type="match status" value="1"/>
</dbReference>
<accession>A0A1G5SD96</accession>
<evidence type="ECO:0000256" key="8">
    <source>
        <dbReference type="ARBA" id="ARBA00023295"/>
    </source>
</evidence>
<evidence type="ECO:0000256" key="3">
    <source>
        <dbReference type="ARBA" id="ARBA00006880"/>
    </source>
</evidence>
<evidence type="ECO:0000256" key="2">
    <source>
        <dbReference type="ARBA" id="ARBA00004418"/>
    </source>
</evidence>
<evidence type="ECO:0000256" key="1">
    <source>
        <dbReference type="ARBA" id="ARBA00002954"/>
    </source>
</evidence>
<name>A0A1G5SD96_9PROT</name>
<dbReference type="Proteomes" id="UP000198729">
    <property type="component" value="Unassembled WGS sequence"/>
</dbReference>
<dbReference type="InterPro" id="IPR023346">
    <property type="entry name" value="Lysozyme-like_dom_sf"/>
</dbReference>
<reference evidence="12 13" key="1">
    <citation type="submission" date="2016-10" db="EMBL/GenBank/DDBJ databases">
        <authorList>
            <person name="de Groot N.N."/>
        </authorList>
    </citation>
    <scope>NUCLEOTIDE SEQUENCE [LARGE SCALE GENOMIC DNA]</scope>
    <source>
        <strain evidence="12">1</strain>
    </source>
</reference>
<comment type="similarity">
    <text evidence="4">In the C-terminal section; belongs to the glycosyl hydrolase 73 family.</text>
</comment>
<evidence type="ECO:0000313" key="13">
    <source>
        <dbReference type="Proteomes" id="UP000198729"/>
    </source>
</evidence>
<evidence type="ECO:0000256" key="4">
    <source>
        <dbReference type="ARBA" id="ARBA00007974"/>
    </source>
</evidence>
<dbReference type="SMART" id="SM00047">
    <property type="entry name" value="LYZ2"/>
    <property type="match status" value="1"/>
</dbReference>
<evidence type="ECO:0000256" key="5">
    <source>
        <dbReference type="ARBA" id="ARBA00013433"/>
    </source>
</evidence>
<evidence type="ECO:0000259" key="11">
    <source>
        <dbReference type="SMART" id="SM00047"/>
    </source>
</evidence>
<dbReference type="RefSeq" id="WP_090285193.1">
    <property type="nucleotide sequence ID" value="NZ_FMWO01000042.1"/>
</dbReference>
<dbReference type="SUPFAM" id="SSF53955">
    <property type="entry name" value="Lysozyme-like"/>
    <property type="match status" value="1"/>
</dbReference>
<sequence>MINTSDLTGQLAIDSQSIEKLRHHARQNPEEGLHQAAKQFEALFVNMMLKSMRDASPEKGLFDNEQSKFYTQMLDQQLAQNFAEKGIGLADMIVQQLTQSIEADASPDTTIGEANAMLGALADQQAVPLVNLSPSQPRDLPSQLWSSPYTAIARPNYSGMTPTPHGEPLVTIKAERMAVMEPILRQPREFVAELLPHARKVAQETGIPERFMIAQAALETGWGKHQIRDKDNAPSFNLFGIKAGASWRGRVVEATTTEYIDGKPEKLREKFRAYASFEEAFRDYANLLQNHSRYAPVVKSRSATAFAWGLQQAGYATDPHYAKKLINIINSDVFNFKATGG</sequence>
<dbReference type="InterPro" id="IPR019301">
    <property type="entry name" value="Flagellar_prot_FlgJ_N"/>
</dbReference>
<dbReference type="Gene3D" id="1.10.530.10">
    <property type="match status" value="1"/>
</dbReference>
<dbReference type="NCBIfam" id="TIGR02541">
    <property type="entry name" value="flagell_FlgJ"/>
    <property type="match status" value="1"/>
</dbReference>
<dbReference type="GO" id="GO:0044780">
    <property type="term" value="P:bacterial-type flagellum assembly"/>
    <property type="evidence" value="ECO:0007669"/>
    <property type="project" value="InterPro"/>
</dbReference>
<evidence type="ECO:0000313" key="12">
    <source>
        <dbReference type="EMBL" id="SCZ85155.1"/>
    </source>
</evidence>
<keyword evidence="9" id="KW-0961">Cell wall biogenesis/degradation</keyword>
<feature type="domain" description="Mannosyl-glycoprotein endo-beta-N-acetylglucosamidase-like" evidence="11">
    <location>
        <begin position="180"/>
        <end position="335"/>
    </location>
</feature>
<dbReference type="STRING" id="51642.NSMM_350019"/>
<dbReference type="GO" id="GO:0042597">
    <property type="term" value="C:periplasmic space"/>
    <property type="evidence" value="ECO:0007669"/>
    <property type="project" value="UniProtKB-SubCell"/>
</dbReference>
<proteinExistence type="inferred from homology"/>
<comment type="subcellular location">
    <subcellularLocation>
        <location evidence="2">Periplasm</location>
    </subcellularLocation>
</comment>
<comment type="similarity">
    <text evidence="3">In the N-terminal section; belongs to the FlgJ family.</text>
</comment>
<evidence type="ECO:0000256" key="6">
    <source>
        <dbReference type="ARBA" id="ARBA00022764"/>
    </source>
</evidence>
<gene>
    <name evidence="12" type="primary">flgJ</name>
    <name evidence="12" type="ORF">NSMM_350019</name>
</gene>
<organism evidence="12 13">
    <name type="scientific">Nitrosomonas mobilis</name>
    <dbReference type="NCBI Taxonomy" id="51642"/>
    <lineage>
        <taxon>Bacteria</taxon>
        <taxon>Pseudomonadati</taxon>
        <taxon>Pseudomonadota</taxon>
        <taxon>Betaproteobacteria</taxon>
        <taxon>Nitrosomonadales</taxon>
        <taxon>Nitrosomonadaceae</taxon>
        <taxon>Nitrosomonas</taxon>
    </lineage>
</organism>
<dbReference type="InterPro" id="IPR051056">
    <property type="entry name" value="Glycosyl_Hydrolase_73"/>
</dbReference>
<dbReference type="EMBL" id="FMWO01000042">
    <property type="protein sequence ID" value="SCZ85155.1"/>
    <property type="molecule type" value="Genomic_DNA"/>
</dbReference>
<dbReference type="AlphaFoldDB" id="A0A1G5SD96"/>
<dbReference type="InterPro" id="IPR013377">
    <property type="entry name" value="FlgJ"/>
</dbReference>
<dbReference type="PRINTS" id="PR01002">
    <property type="entry name" value="FLGFLGJ"/>
</dbReference>
<keyword evidence="7" id="KW-0378">Hydrolase</keyword>
<dbReference type="InterPro" id="IPR002901">
    <property type="entry name" value="MGlyc_endo_b_GlcNAc-like_dom"/>
</dbReference>
<evidence type="ECO:0000256" key="9">
    <source>
        <dbReference type="ARBA" id="ARBA00023316"/>
    </source>
</evidence>
<evidence type="ECO:0000256" key="7">
    <source>
        <dbReference type="ARBA" id="ARBA00022801"/>
    </source>
</evidence>
<evidence type="ECO:0000256" key="10">
    <source>
        <dbReference type="ARBA" id="ARBA00030835"/>
    </source>
</evidence>